<name>A0AAI8VDT8_9PEZI</name>
<evidence type="ECO:0000256" key="11">
    <source>
        <dbReference type="RuleBase" id="RU363010"/>
    </source>
</evidence>
<evidence type="ECO:0000256" key="5">
    <source>
        <dbReference type="ARBA" id="ARBA00022692"/>
    </source>
</evidence>
<feature type="compositionally biased region" description="Basic and acidic residues" evidence="12">
    <location>
        <begin position="241"/>
        <end position="255"/>
    </location>
</feature>
<evidence type="ECO:0000256" key="3">
    <source>
        <dbReference type="ARBA" id="ARBA00009188"/>
    </source>
</evidence>
<comment type="similarity">
    <text evidence="3 11">Belongs to the MICOS complex subunit Mic12 family.</text>
</comment>
<organism evidence="13 14">
    <name type="scientific">Anthostomella pinea</name>
    <dbReference type="NCBI Taxonomy" id="933095"/>
    <lineage>
        <taxon>Eukaryota</taxon>
        <taxon>Fungi</taxon>
        <taxon>Dikarya</taxon>
        <taxon>Ascomycota</taxon>
        <taxon>Pezizomycotina</taxon>
        <taxon>Sordariomycetes</taxon>
        <taxon>Xylariomycetidae</taxon>
        <taxon>Xylariales</taxon>
        <taxon>Xylariaceae</taxon>
        <taxon>Anthostomella</taxon>
    </lineage>
</organism>
<feature type="region of interest" description="Disordered" evidence="12">
    <location>
        <begin position="232"/>
        <end position="255"/>
    </location>
</feature>
<evidence type="ECO:0000313" key="14">
    <source>
        <dbReference type="Proteomes" id="UP001295740"/>
    </source>
</evidence>
<dbReference type="Pfam" id="PF17050">
    <property type="entry name" value="AIM5"/>
    <property type="match status" value="1"/>
</dbReference>
<evidence type="ECO:0000313" key="13">
    <source>
        <dbReference type="EMBL" id="CAJ2502570.1"/>
    </source>
</evidence>
<keyword evidence="7 11" id="KW-0496">Mitochondrion</keyword>
<dbReference type="GO" id="GO:0061617">
    <property type="term" value="C:MICOS complex"/>
    <property type="evidence" value="ECO:0007669"/>
    <property type="project" value="UniProtKB-UniRule"/>
</dbReference>
<dbReference type="GO" id="GO:0042407">
    <property type="term" value="P:cristae formation"/>
    <property type="evidence" value="ECO:0007669"/>
    <property type="project" value="InterPro"/>
</dbReference>
<dbReference type="Proteomes" id="UP001295740">
    <property type="component" value="Unassembled WGS sequence"/>
</dbReference>
<gene>
    <name evidence="13" type="ORF">KHLLAP_LOCUS3038</name>
</gene>
<evidence type="ECO:0000256" key="7">
    <source>
        <dbReference type="ARBA" id="ARBA00023128"/>
    </source>
</evidence>
<keyword evidence="11" id="KW-0999">Mitochondrion inner membrane</keyword>
<evidence type="ECO:0000256" key="10">
    <source>
        <dbReference type="ARBA" id="ARBA00032985"/>
    </source>
</evidence>
<comment type="caution">
    <text evidence="13">The sequence shown here is derived from an EMBL/GenBank/DDBJ whole genome shotgun (WGS) entry which is preliminary data.</text>
</comment>
<dbReference type="AlphaFoldDB" id="A0AAI8VDT8"/>
<keyword evidence="5" id="KW-0812">Transmembrane</keyword>
<reference evidence="13" key="1">
    <citation type="submission" date="2023-10" db="EMBL/GenBank/DDBJ databases">
        <authorList>
            <person name="Hackl T."/>
        </authorList>
    </citation>
    <scope>NUCLEOTIDE SEQUENCE</scope>
</reference>
<keyword evidence="6" id="KW-1133">Transmembrane helix</keyword>
<dbReference type="GO" id="GO:0044284">
    <property type="term" value="C:mitochondrial crista junction"/>
    <property type="evidence" value="ECO:0007669"/>
    <property type="project" value="InterPro"/>
</dbReference>
<evidence type="ECO:0000256" key="6">
    <source>
        <dbReference type="ARBA" id="ARBA00022989"/>
    </source>
</evidence>
<protein>
    <recommendedName>
        <fullName evidence="4 11">MICOS complex subunit MIC12</fullName>
    </recommendedName>
    <alternativeName>
        <fullName evidence="10 11">Altered inheritance of mitochondria protein 5, mitochondrial</fullName>
    </alternativeName>
    <alternativeName>
        <fullName evidence="9 11">Found in mitochondrial proteome protein 51</fullName>
    </alternativeName>
</protein>
<keyword evidence="8" id="KW-0472">Membrane</keyword>
<proteinExistence type="inferred from homology"/>
<keyword evidence="14" id="KW-1185">Reference proteome</keyword>
<evidence type="ECO:0000256" key="9">
    <source>
        <dbReference type="ARBA" id="ARBA00032159"/>
    </source>
</evidence>
<accession>A0AAI8VDT8</accession>
<dbReference type="EMBL" id="CAUWAG010000004">
    <property type="protein sequence ID" value="CAJ2502570.1"/>
    <property type="molecule type" value="Genomic_DNA"/>
</dbReference>
<comment type="subunit">
    <text evidence="11">Component of the mitochondrial contact site and cristae organizing system (MICOS) complex.</text>
</comment>
<evidence type="ECO:0000256" key="4">
    <source>
        <dbReference type="ARBA" id="ARBA00018170"/>
    </source>
</evidence>
<comment type="function">
    <text evidence="1 11">Component of the MICOS complex, a large protein complex of the mitochondrial inner membrane that plays crucial roles in the maintenance of crista junctions, inner membrane architecture, and formation of contact sites to the outer membrane.</text>
</comment>
<dbReference type="InterPro" id="IPR031463">
    <property type="entry name" value="Mic12"/>
</dbReference>
<comment type="subcellular location">
    <subcellularLocation>
        <location evidence="2">Membrane</location>
    </subcellularLocation>
    <subcellularLocation>
        <location evidence="11">Mitochondrion inner membrane</location>
        <topology evidence="11">Single-pass membrane protein</topology>
    </subcellularLocation>
</comment>
<sequence>MGFTTGFTGGVTLTLSIAYLTVLAHQRNREQQAAILRQQTRLLSGVVDPLPPALPPTRAELAAAERANLIETAKDRWNAEVESAVRWAQNKDWEGTRDGLEGAIGRAWTRFFGDAQQQAQEGVRNAEQKTEAAVRNAADRARGELQRDAAASKRQAENVAGGVAAAAKSAYADAKVRGAEAVSKTEDKAQEARGSVLDAIGKGIDKGREVFGKARSAVVDAEDKVETKLADKLPPTSPAEKALRQRYEETPRGLDRTAEEVLAARYIPVDNKDNTNLKAL</sequence>
<evidence type="ECO:0000256" key="2">
    <source>
        <dbReference type="ARBA" id="ARBA00004370"/>
    </source>
</evidence>
<evidence type="ECO:0000256" key="1">
    <source>
        <dbReference type="ARBA" id="ARBA00002689"/>
    </source>
</evidence>
<evidence type="ECO:0000256" key="8">
    <source>
        <dbReference type="ARBA" id="ARBA00023136"/>
    </source>
</evidence>
<evidence type="ECO:0000256" key="12">
    <source>
        <dbReference type="SAM" id="MobiDB-lite"/>
    </source>
</evidence>